<evidence type="ECO:0008006" key="3">
    <source>
        <dbReference type="Google" id="ProtNLM"/>
    </source>
</evidence>
<dbReference type="Gene3D" id="3.30.710.10">
    <property type="entry name" value="Potassium Channel Kv1.1, Chain A"/>
    <property type="match status" value="1"/>
</dbReference>
<evidence type="ECO:0000313" key="2">
    <source>
        <dbReference type="Proteomes" id="UP000308768"/>
    </source>
</evidence>
<comment type="caution">
    <text evidence="1">The sequence shown here is derived from an EMBL/GenBank/DDBJ whole genome shotgun (WGS) entry which is preliminary data.</text>
</comment>
<sequence>MYRWMSSYDAVELLPIPLRSAYNGNWAVSNESIHRLEDEDAKIFQMFYTWLYNGQRLHLPGEDFDSDKLPLMLCGVWVFGDKRGVVDLKNTAMHSLTSMFEQVDDLPEPSTLCYIYDNTSESSSLRKFFVHLVAINAVRQDFSIAAFLKDGKRENSLPVEFGYDLATALAEVAAVEQPEWLLDPGWEGYFDKS</sequence>
<dbReference type="EMBL" id="NAJN01002701">
    <property type="protein sequence ID" value="TKA49931.1"/>
    <property type="molecule type" value="Genomic_DNA"/>
</dbReference>
<keyword evidence="2" id="KW-1185">Reference proteome</keyword>
<dbReference type="AlphaFoldDB" id="A0A4U0VKN3"/>
<dbReference type="OrthoDB" id="194443at2759"/>
<evidence type="ECO:0000313" key="1">
    <source>
        <dbReference type="EMBL" id="TKA49931.1"/>
    </source>
</evidence>
<organism evidence="1 2">
    <name type="scientific">Cryomyces minteri</name>
    <dbReference type="NCBI Taxonomy" id="331657"/>
    <lineage>
        <taxon>Eukaryota</taxon>
        <taxon>Fungi</taxon>
        <taxon>Dikarya</taxon>
        <taxon>Ascomycota</taxon>
        <taxon>Pezizomycotina</taxon>
        <taxon>Dothideomycetes</taxon>
        <taxon>Dothideomycetes incertae sedis</taxon>
        <taxon>Cryomyces</taxon>
    </lineage>
</organism>
<dbReference type="Proteomes" id="UP000308768">
    <property type="component" value="Unassembled WGS sequence"/>
</dbReference>
<name>A0A4U0VKN3_9PEZI</name>
<gene>
    <name evidence="1" type="ORF">B0A49_11544</name>
</gene>
<reference evidence="1 2" key="1">
    <citation type="submission" date="2017-03" db="EMBL/GenBank/DDBJ databases">
        <title>Genomes of endolithic fungi from Antarctica.</title>
        <authorList>
            <person name="Coleine C."/>
            <person name="Masonjones S."/>
            <person name="Stajich J.E."/>
        </authorList>
    </citation>
    <scope>NUCLEOTIDE SEQUENCE [LARGE SCALE GENOMIC DNA]</scope>
    <source>
        <strain evidence="1 2">CCFEE 5187</strain>
    </source>
</reference>
<protein>
    <recommendedName>
        <fullName evidence="3">BTB domain-containing protein</fullName>
    </recommendedName>
</protein>
<proteinExistence type="predicted"/>
<accession>A0A4U0VKN3</accession>
<dbReference type="InterPro" id="IPR011333">
    <property type="entry name" value="SKP1/BTB/POZ_sf"/>
</dbReference>